<evidence type="ECO:0000256" key="3">
    <source>
        <dbReference type="ARBA" id="ARBA00012896"/>
    </source>
</evidence>
<dbReference type="InterPro" id="IPR006095">
    <property type="entry name" value="Glu/Leu/Phe/Val/Trp_DH"/>
</dbReference>
<dbReference type="InterPro" id="IPR046346">
    <property type="entry name" value="Aminoacid_DH-like_N_sf"/>
</dbReference>
<organism evidence="8 9">
    <name type="scientific">Paenibacillus haidiansis</name>
    <dbReference type="NCBI Taxonomy" id="1574488"/>
    <lineage>
        <taxon>Bacteria</taxon>
        <taxon>Bacillati</taxon>
        <taxon>Bacillota</taxon>
        <taxon>Bacilli</taxon>
        <taxon>Bacillales</taxon>
        <taxon>Paenibacillaceae</taxon>
        <taxon>Paenibacillus</taxon>
    </lineage>
</organism>
<dbReference type="RefSeq" id="WP_331848487.1">
    <property type="nucleotide sequence ID" value="NZ_JAZHPZ010000013.1"/>
</dbReference>
<evidence type="ECO:0000256" key="5">
    <source>
        <dbReference type="PIRNR" id="PIRNR000185"/>
    </source>
</evidence>
<reference evidence="8 9" key="1">
    <citation type="submission" date="2024-02" db="EMBL/GenBank/DDBJ databases">
        <title>A nitrogen-fixing paenibacillus bacterium.</title>
        <authorList>
            <person name="Zhang W.L."/>
            <person name="Chen S.F."/>
        </authorList>
    </citation>
    <scope>NUCLEOTIDE SEQUENCE [LARGE SCALE GENOMIC DNA]</scope>
    <source>
        <strain evidence="8 9">M1</strain>
    </source>
</reference>
<keyword evidence="4 5" id="KW-0560">Oxidoreductase</keyword>
<proteinExistence type="inferred from homology"/>
<dbReference type="PANTHER" id="PTHR43571:SF1">
    <property type="entry name" value="NADP-SPECIFIC GLUTAMATE DEHYDROGENASE 1-RELATED"/>
    <property type="match status" value="1"/>
</dbReference>
<evidence type="ECO:0000256" key="2">
    <source>
        <dbReference type="ARBA" id="ARBA00011643"/>
    </source>
</evidence>
<dbReference type="Proteomes" id="UP001306950">
    <property type="component" value="Unassembled WGS sequence"/>
</dbReference>
<dbReference type="PANTHER" id="PTHR43571">
    <property type="entry name" value="NADP-SPECIFIC GLUTAMATE DEHYDROGENASE 1-RELATED"/>
    <property type="match status" value="1"/>
</dbReference>
<dbReference type="InterPro" id="IPR006096">
    <property type="entry name" value="Glu/Leu/Phe/Val/Trp_DH_C"/>
</dbReference>
<dbReference type="Gene3D" id="3.40.50.10860">
    <property type="entry name" value="Leucine Dehydrogenase, chain A, domain 1"/>
    <property type="match status" value="1"/>
</dbReference>
<dbReference type="SMART" id="SM00839">
    <property type="entry name" value="ELFV_dehydrog"/>
    <property type="match status" value="1"/>
</dbReference>
<dbReference type="Gene3D" id="1.10.285.10">
    <property type="entry name" value="Glutamate Dehydrogenase, chain A, domain 3"/>
    <property type="match status" value="2"/>
</dbReference>
<dbReference type="SUPFAM" id="SSF53223">
    <property type="entry name" value="Aminoacid dehydrogenase-like, N-terminal domain"/>
    <property type="match status" value="1"/>
</dbReference>
<dbReference type="InterPro" id="IPR050724">
    <property type="entry name" value="Glu_Leu_Phe_Val_DH"/>
</dbReference>
<protein>
    <recommendedName>
        <fullName evidence="3 5">Glutamate dehydrogenase</fullName>
    </recommendedName>
</protein>
<dbReference type="SUPFAM" id="SSF51735">
    <property type="entry name" value="NAD(P)-binding Rossmann-fold domains"/>
    <property type="match status" value="1"/>
</dbReference>
<dbReference type="InterPro" id="IPR014362">
    <property type="entry name" value="Glu_DH"/>
</dbReference>
<comment type="similarity">
    <text evidence="1 5 6">Belongs to the Glu/Leu/Phe/Val dehydrogenases family.</text>
</comment>
<evidence type="ECO:0000259" key="7">
    <source>
        <dbReference type="SMART" id="SM00839"/>
    </source>
</evidence>
<dbReference type="InterPro" id="IPR033922">
    <property type="entry name" value="NAD_bind_Glu_DH"/>
</dbReference>
<dbReference type="PRINTS" id="PR00082">
    <property type="entry name" value="GLFDHDRGNASE"/>
</dbReference>
<accession>A0ABU7VXS0</accession>
<dbReference type="NCBIfam" id="NF006929">
    <property type="entry name" value="PRK09414.1"/>
    <property type="match status" value="1"/>
</dbReference>
<dbReference type="PROSITE" id="PS00074">
    <property type="entry name" value="GLFV_DEHYDROGENASE"/>
    <property type="match status" value="1"/>
</dbReference>
<dbReference type="InterPro" id="IPR006097">
    <property type="entry name" value="Glu/Leu/Phe/Val/Trp_DH_dimer"/>
</dbReference>
<dbReference type="PIRSF" id="PIRSF000185">
    <property type="entry name" value="Glu_DH"/>
    <property type="match status" value="1"/>
</dbReference>
<dbReference type="GO" id="GO:0004354">
    <property type="term" value="F:glutamate dehydrogenase (NADP+) activity"/>
    <property type="evidence" value="ECO:0007669"/>
    <property type="project" value="UniProtKB-EC"/>
</dbReference>
<evidence type="ECO:0000256" key="6">
    <source>
        <dbReference type="RuleBase" id="RU004417"/>
    </source>
</evidence>
<dbReference type="Pfam" id="PF00208">
    <property type="entry name" value="ELFV_dehydrog"/>
    <property type="match status" value="1"/>
</dbReference>
<feature type="domain" description="Glutamate/phenylalanine/leucine/valine/L-tryptophan dehydrogenase C-terminal" evidence="7">
    <location>
        <begin position="215"/>
        <end position="456"/>
    </location>
</feature>
<evidence type="ECO:0000256" key="1">
    <source>
        <dbReference type="ARBA" id="ARBA00006382"/>
    </source>
</evidence>
<evidence type="ECO:0000313" key="8">
    <source>
        <dbReference type="EMBL" id="MEF2968280.1"/>
    </source>
</evidence>
<sequence length="458" mass="49826">MAITTQTSELQAAQQYVNEVYETVKKRNPGETEFHQAVKEILDSLIPVFAKEPKYRKQAILERIVEPERLITFRVPWLDDQGNVQVNRGFRVQFNSAIGPYKGGLRFHPSVNASIIKFLGFEQIFKNSLTGLPIGGGKGGSDFDPKGKSDNEVMRFTQSFMSELYKYIGPDTDVPAGDIGVGAREIGYMFGQYKRLRGGNEAGVLTGKGLTYGGSLTRTEATGYGLVYFVDEMLKTKGESFAGKTVVVSGSGNVAIYAIEKAQQLGAKVVACSDSGGYIYDKNGIDLATVKRLKEEERKRIKEYVSEHPSAEYHEGCDDIWSIPCDIALPCATQNEIDEASAKKLVANGVKFVAEGANMPSTLEAIEVYLQNDVYFGPAKAANAGGVAVSALEMAQNSARLAWSFEEVDAKLKNIMQNIYNNSVNAAEEYGHAGNLVVGSNIAGFLKVADTMIAHGVV</sequence>
<dbReference type="InterPro" id="IPR036291">
    <property type="entry name" value="NAD(P)-bd_dom_sf"/>
</dbReference>
<name>A0ABU7VXS0_9BACL</name>
<dbReference type="CDD" id="cd05313">
    <property type="entry name" value="NAD_bind_2_Glu_DH"/>
    <property type="match status" value="1"/>
</dbReference>
<comment type="caution">
    <text evidence="8">The sequence shown here is derived from an EMBL/GenBank/DDBJ whole genome shotgun (WGS) entry which is preliminary data.</text>
</comment>
<dbReference type="Gene3D" id="3.40.50.720">
    <property type="entry name" value="NAD(P)-binding Rossmann-like Domain"/>
    <property type="match status" value="1"/>
</dbReference>
<dbReference type="Pfam" id="PF02812">
    <property type="entry name" value="ELFV_dehydrog_N"/>
    <property type="match status" value="1"/>
</dbReference>
<comment type="subunit">
    <text evidence="2">Homohexamer.</text>
</comment>
<evidence type="ECO:0000256" key="4">
    <source>
        <dbReference type="ARBA" id="ARBA00023002"/>
    </source>
</evidence>
<dbReference type="EMBL" id="JAZHPZ010000013">
    <property type="protein sequence ID" value="MEF2968280.1"/>
    <property type="molecule type" value="Genomic_DNA"/>
</dbReference>
<evidence type="ECO:0000313" key="9">
    <source>
        <dbReference type="Proteomes" id="UP001306950"/>
    </source>
</evidence>
<dbReference type="InterPro" id="IPR033524">
    <property type="entry name" value="Glu/Leu/Phe/Val_DH_AS"/>
</dbReference>
<gene>
    <name evidence="8" type="primary">gdhA</name>
    <name evidence="8" type="ORF">V3851_20820</name>
</gene>
<keyword evidence="9" id="KW-1185">Reference proteome</keyword>